<organism evidence="2 3">
    <name type="scientific">Sedimentitalea todarodis</name>
    <dbReference type="NCBI Taxonomy" id="1631240"/>
    <lineage>
        <taxon>Bacteria</taxon>
        <taxon>Pseudomonadati</taxon>
        <taxon>Pseudomonadota</taxon>
        <taxon>Alphaproteobacteria</taxon>
        <taxon>Rhodobacterales</taxon>
        <taxon>Paracoccaceae</taxon>
        <taxon>Sedimentitalea</taxon>
    </lineage>
</organism>
<keyword evidence="3" id="KW-1185">Reference proteome</keyword>
<name>A0ABU3V7U5_9RHOB</name>
<evidence type="ECO:0000259" key="1">
    <source>
        <dbReference type="PROSITE" id="PS50943"/>
    </source>
</evidence>
<dbReference type="PROSITE" id="PS50943">
    <property type="entry name" value="HTH_CROC1"/>
    <property type="match status" value="1"/>
</dbReference>
<dbReference type="Proteomes" id="UP001255416">
    <property type="component" value="Unassembled WGS sequence"/>
</dbReference>
<dbReference type="CDD" id="cd00093">
    <property type="entry name" value="HTH_XRE"/>
    <property type="match status" value="1"/>
</dbReference>
<dbReference type="Gene3D" id="1.10.260.40">
    <property type="entry name" value="lambda repressor-like DNA-binding domains"/>
    <property type="match status" value="1"/>
</dbReference>
<evidence type="ECO:0000313" key="3">
    <source>
        <dbReference type="Proteomes" id="UP001255416"/>
    </source>
</evidence>
<feature type="domain" description="HTH cro/C1-type" evidence="1">
    <location>
        <begin position="25"/>
        <end position="65"/>
    </location>
</feature>
<dbReference type="EMBL" id="JASMWN010000001">
    <property type="protein sequence ID" value="MDU9002246.1"/>
    <property type="molecule type" value="Genomic_DNA"/>
</dbReference>
<dbReference type="InterPro" id="IPR010982">
    <property type="entry name" value="Lambda_DNA-bd_dom_sf"/>
</dbReference>
<accession>A0ABU3V7U5</accession>
<dbReference type="SUPFAM" id="SSF47413">
    <property type="entry name" value="lambda repressor-like DNA-binding domains"/>
    <property type="match status" value="1"/>
</dbReference>
<dbReference type="RefSeq" id="WP_316771746.1">
    <property type="nucleotide sequence ID" value="NZ_JASMWN010000001.1"/>
</dbReference>
<gene>
    <name evidence="2" type="ORF">QO231_00115</name>
</gene>
<comment type="caution">
    <text evidence="2">The sequence shown here is derived from an EMBL/GenBank/DDBJ whole genome shotgun (WGS) entry which is preliminary data.</text>
</comment>
<reference evidence="3" key="1">
    <citation type="submission" date="2023-05" db="EMBL/GenBank/DDBJ databases">
        <title>Sedimentitalea sp. nov. JM2-8.</title>
        <authorList>
            <person name="Huang J."/>
        </authorList>
    </citation>
    <scope>NUCLEOTIDE SEQUENCE [LARGE SCALE GENOMIC DNA]</scope>
    <source>
        <strain evidence="3">KHS03</strain>
    </source>
</reference>
<protein>
    <submittedName>
        <fullName evidence="2">Helix-turn-helix transcriptional regulator</fullName>
    </submittedName>
</protein>
<dbReference type="InterPro" id="IPR001387">
    <property type="entry name" value="Cro/C1-type_HTH"/>
</dbReference>
<evidence type="ECO:0000313" key="2">
    <source>
        <dbReference type="EMBL" id="MDU9002246.1"/>
    </source>
</evidence>
<sequence>MSIFHDRIASAIDMSKKYAGNRARLSRALDMSPNYISTMLSTKASPSWDLSVKLARELEVSLAYLAGSTSQPFDVTDLGADGPITEQAMKFFDQIAGSLREAANMRGQEPTVDDMMLRWFKYGRQLSGFDKIIEWFDIYRAPGDRSNRIEVLRMGRSSLSARTLGVADKKSLQYALDEVRDSDLQKRLLLAYRSAAEGQPVLSEEALNVLAPGHAEQIRLDYIRLLLPVASETDGNVIISYSKPLR</sequence>
<proteinExistence type="predicted"/>